<evidence type="ECO:0000256" key="2">
    <source>
        <dbReference type="ARBA" id="ARBA00023125"/>
    </source>
</evidence>
<keyword evidence="6" id="KW-1185">Reference proteome</keyword>
<dbReference type="SUPFAM" id="SSF46785">
    <property type="entry name" value="Winged helix' DNA-binding domain"/>
    <property type="match status" value="1"/>
</dbReference>
<accession>A0ABV8KSM9</accession>
<dbReference type="InterPro" id="IPR036390">
    <property type="entry name" value="WH_DNA-bd_sf"/>
</dbReference>
<dbReference type="InterPro" id="IPR000524">
    <property type="entry name" value="Tscrpt_reg_HTH_GntR"/>
</dbReference>
<dbReference type="CDD" id="cd07377">
    <property type="entry name" value="WHTH_GntR"/>
    <property type="match status" value="1"/>
</dbReference>
<sequence length="120" mass="13031">MTEIPGRPLYEQIADDLRAKIDRGVYLVGGTLPSTNSLMQEYRASITAVRAAVNLLKQDGIVVGQPGKGVYVQRQPQLVLQQEIRSGLLERCGFVRGRGAATAESRGCVDPRYGGGCRLQ</sequence>
<reference evidence="6" key="1">
    <citation type="journal article" date="2019" name="Int. J. Syst. Evol. Microbiol.">
        <title>The Global Catalogue of Microorganisms (GCM) 10K type strain sequencing project: providing services to taxonomists for standard genome sequencing and annotation.</title>
        <authorList>
            <consortium name="The Broad Institute Genomics Platform"/>
            <consortium name="The Broad Institute Genome Sequencing Center for Infectious Disease"/>
            <person name="Wu L."/>
            <person name="Ma J."/>
        </authorList>
    </citation>
    <scope>NUCLEOTIDE SEQUENCE [LARGE SCALE GENOMIC DNA]</scope>
    <source>
        <strain evidence="6">2902at01</strain>
    </source>
</reference>
<dbReference type="InterPro" id="IPR036388">
    <property type="entry name" value="WH-like_DNA-bd_sf"/>
</dbReference>
<dbReference type="Proteomes" id="UP001595868">
    <property type="component" value="Unassembled WGS sequence"/>
</dbReference>
<protein>
    <submittedName>
        <fullName evidence="5">Winged helix-turn-helix domain-containing protein</fullName>
    </submittedName>
</protein>
<organism evidence="5 6">
    <name type="scientific">Micromonospora zhanjiangensis</name>
    <dbReference type="NCBI Taxonomy" id="1522057"/>
    <lineage>
        <taxon>Bacteria</taxon>
        <taxon>Bacillati</taxon>
        <taxon>Actinomycetota</taxon>
        <taxon>Actinomycetes</taxon>
        <taxon>Micromonosporales</taxon>
        <taxon>Micromonosporaceae</taxon>
        <taxon>Micromonospora</taxon>
    </lineage>
</organism>
<proteinExistence type="predicted"/>
<feature type="domain" description="HTH gntR-type" evidence="4">
    <location>
        <begin position="7"/>
        <end position="75"/>
    </location>
</feature>
<dbReference type="InterPro" id="IPR050679">
    <property type="entry name" value="Bact_HTH_transcr_reg"/>
</dbReference>
<keyword evidence="3" id="KW-0804">Transcription</keyword>
<evidence type="ECO:0000313" key="5">
    <source>
        <dbReference type="EMBL" id="MFC4108961.1"/>
    </source>
</evidence>
<dbReference type="PANTHER" id="PTHR44846">
    <property type="entry name" value="MANNOSYL-D-GLYCERATE TRANSPORT/METABOLISM SYSTEM REPRESSOR MNGR-RELATED"/>
    <property type="match status" value="1"/>
</dbReference>
<comment type="caution">
    <text evidence="5">The sequence shown here is derived from an EMBL/GenBank/DDBJ whole genome shotgun (WGS) entry which is preliminary data.</text>
</comment>
<evidence type="ECO:0000313" key="6">
    <source>
        <dbReference type="Proteomes" id="UP001595868"/>
    </source>
</evidence>
<dbReference type="Pfam" id="PF00392">
    <property type="entry name" value="GntR"/>
    <property type="match status" value="1"/>
</dbReference>
<evidence type="ECO:0000256" key="1">
    <source>
        <dbReference type="ARBA" id="ARBA00023015"/>
    </source>
</evidence>
<dbReference type="PANTHER" id="PTHR44846:SF1">
    <property type="entry name" value="MANNOSYL-D-GLYCERATE TRANSPORT_METABOLISM SYSTEM REPRESSOR MNGR-RELATED"/>
    <property type="match status" value="1"/>
</dbReference>
<dbReference type="SMART" id="SM00345">
    <property type="entry name" value="HTH_GNTR"/>
    <property type="match status" value="1"/>
</dbReference>
<evidence type="ECO:0000259" key="4">
    <source>
        <dbReference type="PROSITE" id="PS50949"/>
    </source>
</evidence>
<dbReference type="PROSITE" id="PS50949">
    <property type="entry name" value="HTH_GNTR"/>
    <property type="match status" value="1"/>
</dbReference>
<keyword evidence="1" id="KW-0805">Transcription regulation</keyword>
<feature type="non-terminal residue" evidence="5">
    <location>
        <position position="120"/>
    </location>
</feature>
<dbReference type="EMBL" id="JBHSBN010000019">
    <property type="protein sequence ID" value="MFC4108961.1"/>
    <property type="molecule type" value="Genomic_DNA"/>
</dbReference>
<gene>
    <name evidence="5" type="ORF">ACFOX0_23900</name>
</gene>
<evidence type="ECO:0000256" key="3">
    <source>
        <dbReference type="ARBA" id="ARBA00023163"/>
    </source>
</evidence>
<name>A0ABV8KSM9_9ACTN</name>
<dbReference type="RefSeq" id="WP_377549827.1">
    <property type="nucleotide sequence ID" value="NZ_JBHSBN010000019.1"/>
</dbReference>
<keyword evidence="2" id="KW-0238">DNA-binding</keyword>
<dbReference type="Gene3D" id="1.10.10.10">
    <property type="entry name" value="Winged helix-like DNA-binding domain superfamily/Winged helix DNA-binding domain"/>
    <property type="match status" value="1"/>
</dbReference>